<feature type="coiled-coil region" evidence="1">
    <location>
        <begin position="46"/>
        <end position="132"/>
    </location>
</feature>
<keyword evidence="1" id="KW-0175">Coiled coil</keyword>
<dbReference type="EMBL" id="MPUH01000871">
    <property type="protein sequence ID" value="OMJ72819.1"/>
    <property type="molecule type" value="Genomic_DNA"/>
</dbReference>
<protein>
    <submittedName>
        <fullName evidence="2">Uncharacterized protein</fullName>
    </submittedName>
</protein>
<comment type="caution">
    <text evidence="2">The sequence shown here is derived from an EMBL/GenBank/DDBJ whole genome shotgun (WGS) entry which is preliminary data.</text>
</comment>
<reference evidence="2 3" key="1">
    <citation type="submission" date="2016-11" db="EMBL/GenBank/DDBJ databases">
        <title>The macronuclear genome of Stentor coeruleus: a giant cell with tiny introns.</title>
        <authorList>
            <person name="Slabodnick M."/>
            <person name="Ruby J.G."/>
            <person name="Reiff S.B."/>
            <person name="Swart E.C."/>
            <person name="Gosai S."/>
            <person name="Prabakaran S."/>
            <person name="Witkowska E."/>
            <person name="Larue G.E."/>
            <person name="Fisher S."/>
            <person name="Freeman R.M."/>
            <person name="Gunawardena J."/>
            <person name="Chu W."/>
            <person name="Stover N.A."/>
            <person name="Gregory B.D."/>
            <person name="Nowacki M."/>
            <person name="Derisi J."/>
            <person name="Roy S.W."/>
            <person name="Marshall W.F."/>
            <person name="Sood P."/>
        </authorList>
    </citation>
    <scope>NUCLEOTIDE SEQUENCE [LARGE SCALE GENOMIC DNA]</scope>
    <source>
        <strain evidence="2">WM001</strain>
    </source>
</reference>
<evidence type="ECO:0000313" key="2">
    <source>
        <dbReference type="EMBL" id="OMJ72819.1"/>
    </source>
</evidence>
<name>A0A1R2B7R2_9CILI</name>
<keyword evidence="3" id="KW-1185">Reference proteome</keyword>
<dbReference type="AlphaFoldDB" id="A0A1R2B7R2"/>
<evidence type="ECO:0000313" key="3">
    <source>
        <dbReference type="Proteomes" id="UP000187209"/>
    </source>
</evidence>
<gene>
    <name evidence="2" type="ORF">SteCoe_28656</name>
</gene>
<sequence>MFQSRNSGDESDTLQLSKLLDSLESELEVSFLERRKVQKLRKSTSLEELQDAVEQISQREKDLQACIGIAKMLIETNDRYLYNNRELIQEKENLEDQVKGFVEEIENYKEKLDKSEERLAEVSEALMKSEAKIIKLSTENTRKEESSPKIIKHSPEIETISIDRYDADITELTDRYKQEYEQVLRKNHIGSKEKAKEKLKTTEDELAKTKSSLISLEADYDSLLKELNSLRKSLKKRDEEFKLIQDEHEDLEQRFDQLHKKHQELIEHCEKITEEMEILEMSNQYRQPESHSRENKSLKIELEDLEEAIEDPFPELPDQFQKRTFSIRNSFRVGPRSLQVVKALNLHIIPVKIRKNPGEEYFTLSTQAIKLNSPYMDVICIESPKVLYDLAIKNDVPFHKWHEWIEKKLNAKYLETIYKKGKKIN</sequence>
<dbReference type="Proteomes" id="UP000187209">
    <property type="component" value="Unassembled WGS sequence"/>
</dbReference>
<organism evidence="2 3">
    <name type="scientific">Stentor coeruleus</name>
    <dbReference type="NCBI Taxonomy" id="5963"/>
    <lineage>
        <taxon>Eukaryota</taxon>
        <taxon>Sar</taxon>
        <taxon>Alveolata</taxon>
        <taxon>Ciliophora</taxon>
        <taxon>Postciliodesmatophora</taxon>
        <taxon>Heterotrichea</taxon>
        <taxon>Heterotrichida</taxon>
        <taxon>Stentoridae</taxon>
        <taxon>Stentor</taxon>
    </lineage>
</organism>
<feature type="coiled-coil region" evidence="1">
    <location>
        <begin position="162"/>
        <end position="282"/>
    </location>
</feature>
<evidence type="ECO:0000256" key="1">
    <source>
        <dbReference type="SAM" id="Coils"/>
    </source>
</evidence>
<accession>A0A1R2B7R2</accession>
<proteinExistence type="predicted"/>
<dbReference type="OrthoDB" id="313579at2759"/>